<organism evidence="1 2">
    <name type="scientific">Trebonia kvetii</name>
    <dbReference type="NCBI Taxonomy" id="2480626"/>
    <lineage>
        <taxon>Bacteria</taxon>
        <taxon>Bacillati</taxon>
        <taxon>Actinomycetota</taxon>
        <taxon>Actinomycetes</taxon>
        <taxon>Streptosporangiales</taxon>
        <taxon>Treboniaceae</taxon>
        <taxon>Trebonia</taxon>
    </lineage>
</organism>
<dbReference type="Proteomes" id="UP000460272">
    <property type="component" value="Unassembled WGS sequence"/>
</dbReference>
<accession>A0A6P2BKD1</accession>
<gene>
    <name evidence="1" type="ORF">EAS64_42585</name>
</gene>
<evidence type="ECO:0000313" key="2">
    <source>
        <dbReference type="Proteomes" id="UP000460272"/>
    </source>
</evidence>
<sequence>MTHTRTRDELVARLVRAGELEISGESQQEADSYFDTENFAFHGPDGFDSDYAGLTEYFQSIRAAFEDRTIRRGIIIAEGDRIACQTWIEGTFTGPFTHSPVGKLEPNGARIVWDLMNMFRFDNRGRLVEEFVRTDNRSFLRQLGAEVT</sequence>
<dbReference type="Gene3D" id="3.10.450.50">
    <property type="match status" value="1"/>
</dbReference>
<comment type="caution">
    <text evidence="1">The sequence shown here is derived from an EMBL/GenBank/DDBJ whole genome shotgun (WGS) entry which is preliminary data.</text>
</comment>
<name>A0A6P2BKD1_9ACTN</name>
<dbReference type="GO" id="GO:0030638">
    <property type="term" value="P:polyketide metabolic process"/>
    <property type="evidence" value="ECO:0007669"/>
    <property type="project" value="InterPro"/>
</dbReference>
<dbReference type="RefSeq" id="WP_145862414.1">
    <property type="nucleotide sequence ID" value="NZ_RPFW01000017.1"/>
</dbReference>
<protein>
    <recommendedName>
        <fullName evidence="3">Ester cyclase</fullName>
    </recommendedName>
</protein>
<dbReference type="InterPro" id="IPR032710">
    <property type="entry name" value="NTF2-like_dom_sf"/>
</dbReference>
<evidence type="ECO:0000313" key="1">
    <source>
        <dbReference type="EMBL" id="TVY98948.1"/>
    </source>
</evidence>
<dbReference type="AlphaFoldDB" id="A0A6P2BKD1"/>
<evidence type="ECO:0008006" key="3">
    <source>
        <dbReference type="Google" id="ProtNLM"/>
    </source>
</evidence>
<proteinExistence type="predicted"/>
<dbReference type="SUPFAM" id="SSF54427">
    <property type="entry name" value="NTF2-like"/>
    <property type="match status" value="1"/>
</dbReference>
<keyword evidence="2" id="KW-1185">Reference proteome</keyword>
<reference evidence="1 2" key="1">
    <citation type="submission" date="2018-11" db="EMBL/GenBank/DDBJ databases">
        <title>Trebonia kvetii gen.nov., sp.nov., a novel acidophilic actinobacterium, and proposal of the new actinobacterial family Treboniaceae fam. nov.</title>
        <authorList>
            <person name="Rapoport D."/>
            <person name="Sagova-Mareckova M."/>
            <person name="Sedlacek I."/>
            <person name="Provaznik J."/>
            <person name="Kralova S."/>
            <person name="Pavlinic D."/>
            <person name="Benes V."/>
            <person name="Kopecky J."/>
        </authorList>
    </citation>
    <scope>NUCLEOTIDE SEQUENCE [LARGE SCALE GENOMIC DNA]</scope>
    <source>
        <strain evidence="1 2">15Tr583</strain>
    </source>
</reference>
<dbReference type="InterPro" id="IPR009959">
    <property type="entry name" value="Cyclase_SnoaL-like"/>
</dbReference>
<dbReference type="EMBL" id="RPFW01000017">
    <property type="protein sequence ID" value="TVY98948.1"/>
    <property type="molecule type" value="Genomic_DNA"/>
</dbReference>
<dbReference type="OrthoDB" id="129343at2"/>
<dbReference type="Pfam" id="PF07366">
    <property type="entry name" value="SnoaL"/>
    <property type="match status" value="1"/>
</dbReference>